<feature type="compositionally biased region" description="Polar residues" evidence="1">
    <location>
        <begin position="412"/>
        <end position="422"/>
    </location>
</feature>
<accession>A0A8B8DFX0</accession>
<dbReference type="SUPFAM" id="SSF47986">
    <property type="entry name" value="DEATH domain"/>
    <property type="match status" value="1"/>
</dbReference>
<dbReference type="PROSITE" id="PS50209">
    <property type="entry name" value="CARD"/>
    <property type="match status" value="1"/>
</dbReference>
<dbReference type="OrthoDB" id="6143648at2759"/>
<keyword evidence="3" id="KW-1185">Reference proteome</keyword>
<proteinExistence type="predicted"/>
<dbReference type="Proteomes" id="UP000694844">
    <property type="component" value="Chromosome 3"/>
</dbReference>
<sequence length="546" mass="62336">MKNIEEMKSKIENLSNKLTGNVTTLQDKIVQTQPLSALKKTTGTHPSKTTQFQLDERSETEEGISEMEDIHCECIQENLESLSEDINLQQSYLLDELIQNECLTENEATEIRKYPKRKDQNRKLAITIGKRSRVKFSSFVEVMKRTENYPHVAEKLESSYKAKTEEFRERQECVHCYIIRNVNMSDIIETLCSQKVVNLSFLDKVISCSEHDTGQWKKLWSKLIYLLNHSDDDKFREVFKESLRKKYEHISNKIVAKKHIKCRCRKIEPERMSWPSGSYTTEERSTTSTPALTKSHVSSKSAVSSLSERGSEVSDEESYSYSPRTTQWVKSISINATSITGFFGESEENCSEHDFPKMSKVDQTSDVEPRKEIKKVEKSTRTLAEIGDDFLQKTVITESCKEHNDTMEEKSTGNLEVGQTGQRVGKSKSARKKKKKRKKTRTTENPTKPEDSRHESLGQEDEKQTQSVNLTESQRTIGDRLFSNIPTIDCTNQCSNGPCVNSPGEQSALSSPTIVTPSRHVEPLEKVGCCNKHGNVKSKAKKKHKH</sequence>
<feature type="domain" description="CARD" evidence="2">
    <location>
        <begin position="67"/>
        <end position="147"/>
    </location>
</feature>
<dbReference type="GO" id="GO:0042981">
    <property type="term" value="P:regulation of apoptotic process"/>
    <property type="evidence" value="ECO:0007669"/>
    <property type="project" value="InterPro"/>
</dbReference>
<feature type="compositionally biased region" description="Polar residues" evidence="1">
    <location>
        <begin position="36"/>
        <end position="53"/>
    </location>
</feature>
<dbReference type="InterPro" id="IPR001315">
    <property type="entry name" value="CARD"/>
</dbReference>
<dbReference type="AlphaFoldDB" id="A0A8B8DFX0"/>
<evidence type="ECO:0000259" key="2">
    <source>
        <dbReference type="PROSITE" id="PS50209"/>
    </source>
</evidence>
<dbReference type="Pfam" id="PF00619">
    <property type="entry name" value="CARD"/>
    <property type="match status" value="1"/>
</dbReference>
<feature type="compositionally biased region" description="Low complexity" evidence="1">
    <location>
        <begin position="286"/>
        <end position="307"/>
    </location>
</feature>
<dbReference type="CDD" id="cd01671">
    <property type="entry name" value="CARD"/>
    <property type="match status" value="1"/>
</dbReference>
<dbReference type="GeneID" id="111126346"/>
<feature type="region of interest" description="Disordered" evidence="1">
    <location>
        <begin position="402"/>
        <end position="477"/>
    </location>
</feature>
<feature type="region of interest" description="Disordered" evidence="1">
    <location>
        <begin position="274"/>
        <end position="320"/>
    </location>
</feature>
<evidence type="ECO:0000313" key="4">
    <source>
        <dbReference type="RefSeq" id="XP_022326600.1"/>
    </source>
</evidence>
<evidence type="ECO:0000313" key="3">
    <source>
        <dbReference type="Proteomes" id="UP000694844"/>
    </source>
</evidence>
<feature type="compositionally biased region" description="Basic and acidic residues" evidence="1">
    <location>
        <begin position="447"/>
        <end position="464"/>
    </location>
</feature>
<protein>
    <submittedName>
        <fullName evidence="4">Uncharacterized protein LOC111126346 isoform X2</fullName>
    </submittedName>
</protein>
<organism evidence="3 4">
    <name type="scientific">Crassostrea virginica</name>
    <name type="common">Eastern oyster</name>
    <dbReference type="NCBI Taxonomy" id="6565"/>
    <lineage>
        <taxon>Eukaryota</taxon>
        <taxon>Metazoa</taxon>
        <taxon>Spiralia</taxon>
        <taxon>Lophotrochozoa</taxon>
        <taxon>Mollusca</taxon>
        <taxon>Bivalvia</taxon>
        <taxon>Autobranchia</taxon>
        <taxon>Pteriomorphia</taxon>
        <taxon>Ostreida</taxon>
        <taxon>Ostreoidea</taxon>
        <taxon>Ostreidae</taxon>
        <taxon>Crassostrea</taxon>
    </lineage>
</organism>
<feature type="region of interest" description="Disordered" evidence="1">
    <location>
        <begin position="350"/>
        <end position="373"/>
    </location>
</feature>
<feature type="compositionally biased region" description="Polar residues" evidence="1">
    <location>
        <begin position="465"/>
        <end position="476"/>
    </location>
</feature>
<feature type="region of interest" description="Disordered" evidence="1">
    <location>
        <begin position="36"/>
        <end position="58"/>
    </location>
</feature>
<feature type="compositionally biased region" description="Basic and acidic residues" evidence="1">
    <location>
        <begin position="402"/>
        <end position="411"/>
    </location>
</feature>
<feature type="compositionally biased region" description="Basic and acidic residues" evidence="1">
    <location>
        <begin position="350"/>
        <end position="360"/>
    </location>
</feature>
<gene>
    <name evidence="4" type="primary">LOC111126346</name>
</gene>
<dbReference type="InterPro" id="IPR011029">
    <property type="entry name" value="DEATH-like_dom_sf"/>
</dbReference>
<dbReference type="Gene3D" id="1.10.533.10">
    <property type="entry name" value="Death Domain, Fas"/>
    <property type="match status" value="2"/>
</dbReference>
<dbReference type="RefSeq" id="XP_022326600.1">
    <property type="nucleotide sequence ID" value="XM_022470892.1"/>
</dbReference>
<evidence type="ECO:0000256" key="1">
    <source>
        <dbReference type="SAM" id="MobiDB-lite"/>
    </source>
</evidence>
<name>A0A8B8DFX0_CRAVI</name>
<feature type="compositionally biased region" description="Basic residues" evidence="1">
    <location>
        <begin position="425"/>
        <end position="440"/>
    </location>
</feature>
<reference evidence="4" key="1">
    <citation type="submission" date="2025-08" db="UniProtKB">
        <authorList>
            <consortium name="RefSeq"/>
        </authorList>
    </citation>
    <scope>IDENTIFICATION</scope>
    <source>
        <tissue evidence="4">Whole sample</tissue>
    </source>
</reference>